<organism evidence="1 2">
    <name type="scientific">Lentinus tigrinus ALCF2SS1-6</name>
    <dbReference type="NCBI Taxonomy" id="1328759"/>
    <lineage>
        <taxon>Eukaryota</taxon>
        <taxon>Fungi</taxon>
        <taxon>Dikarya</taxon>
        <taxon>Basidiomycota</taxon>
        <taxon>Agaricomycotina</taxon>
        <taxon>Agaricomycetes</taxon>
        <taxon>Polyporales</taxon>
        <taxon>Polyporaceae</taxon>
        <taxon>Lentinus</taxon>
    </lineage>
</organism>
<reference evidence="1" key="1">
    <citation type="journal article" date="2018" name="Genome Biol. Evol.">
        <title>Genomics and development of Lentinus tigrinus, a white-rot wood-decaying mushroom with dimorphic fruiting bodies.</title>
        <authorList>
            <person name="Wu B."/>
            <person name="Xu Z."/>
            <person name="Knudson A."/>
            <person name="Carlson A."/>
            <person name="Chen N."/>
            <person name="Kovaka S."/>
            <person name="LaButti K."/>
            <person name="Lipzen A."/>
            <person name="Pennachio C."/>
            <person name="Riley R."/>
            <person name="Schakwitz W."/>
            <person name="Umezawa K."/>
            <person name="Ohm R.A."/>
            <person name="Grigoriev I.V."/>
            <person name="Nagy L.G."/>
            <person name="Gibbons J."/>
            <person name="Hibbett D."/>
        </authorList>
    </citation>
    <scope>NUCLEOTIDE SEQUENCE [LARGE SCALE GENOMIC DNA]</scope>
    <source>
        <strain evidence="1">ALCF2SS1-6</strain>
    </source>
</reference>
<dbReference type="EMBL" id="ML122392">
    <property type="protein sequence ID" value="RPD52204.1"/>
    <property type="molecule type" value="Genomic_DNA"/>
</dbReference>
<name>A0A5C2RLK1_9APHY</name>
<dbReference type="Proteomes" id="UP000313359">
    <property type="component" value="Unassembled WGS sequence"/>
</dbReference>
<accession>A0A5C2RLK1</accession>
<dbReference type="AlphaFoldDB" id="A0A5C2RLK1"/>
<sequence>MHSQIPMPHPVQDPNGRVTSASTMTVLRAVVIFIASPARIIPQNTSAHPSCSPHTPTIHYSLFPPSL</sequence>
<evidence type="ECO:0000313" key="2">
    <source>
        <dbReference type="Proteomes" id="UP000313359"/>
    </source>
</evidence>
<gene>
    <name evidence="1" type="ORF">L227DRAFT_582173</name>
</gene>
<keyword evidence="2" id="KW-1185">Reference proteome</keyword>
<protein>
    <submittedName>
        <fullName evidence="1">Uncharacterized protein</fullName>
    </submittedName>
</protein>
<proteinExistence type="predicted"/>
<evidence type="ECO:0000313" key="1">
    <source>
        <dbReference type="EMBL" id="RPD52204.1"/>
    </source>
</evidence>